<evidence type="ECO:0000256" key="2">
    <source>
        <dbReference type="ARBA" id="ARBA00023157"/>
    </source>
</evidence>
<evidence type="ECO:0000313" key="10">
    <source>
        <dbReference type="Proteomes" id="UP000494040"/>
    </source>
</evidence>
<feature type="region of interest" description="Disordered" evidence="4">
    <location>
        <begin position="1017"/>
        <end position="1079"/>
    </location>
</feature>
<keyword evidence="3" id="KW-0393">Immunoglobulin domain</keyword>
<keyword evidence="10" id="KW-1185">Reference proteome</keyword>
<feature type="transmembrane region" description="Helical" evidence="5">
    <location>
        <begin position="923"/>
        <end position="946"/>
    </location>
</feature>
<accession>A0A8I6S323</accession>
<dbReference type="InterPro" id="IPR036179">
    <property type="entry name" value="Ig-like_dom_sf"/>
</dbReference>
<dbReference type="PROSITE" id="PS50853">
    <property type="entry name" value="FN3"/>
    <property type="match status" value="5"/>
</dbReference>
<dbReference type="InterPro" id="IPR003598">
    <property type="entry name" value="Ig_sub2"/>
</dbReference>
<dbReference type="GO" id="GO:0009653">
    <property type="term" value="P:anatomical structure morphogenesis"/>
    <property type="evidence" value="ECO:0007669"/>
    <property type="project" value="UniProtKB-ARBA"/>
</dbReference>
<dbReference type="OMA" id="AAQIINY"/>
<feature type="domain" description="Fibronectin type-III" evidence="8">
    <location>
        <begin position="613"/>
        <end position="703"/>
    </location>
</feature>
<dbReference type="InterPro" id="IPR036116">
    <property type="entry name" value="FN3_sf"/>
</dbReference>
<feature type="domain" description="Fibronectin type-III" evidence="8">
    <location>
        <begin position="811"/>
        <end position="902"/>
    </location>
</feature>
<dbReference type="SMART" id="SM00409">
    <property type="entry name" value="IG"/>
    <property type="match status" value="4"/>
</dbReference>
<protein>
    <submittedName>
        <fullName evidence="9">Uncharacterized protein</fullName>
    </submittedName>
</protein>
<dbReference type="RefSeq" id="XP_014252494.1">
    <property type="nucleotide sequence ID" value="XM_014397008.2"/>
</dbReference>
<feature type="chain" id="PRO_5035205406" evidence="6">
    <location>
        <begin position="20"/>
        <end position="1079"/>
    </location>
</feature>
<feature type="signal peptide" evidence="6">
    <location>
        <begin position="1"/>
        <end position="19"/>
    </location>
</feature>
<reference evidence="9" key="1">
    <citation type="submission" date="2022-01" db="UniProtKB">
        <authorList>
            <consortium name="EnsemblMetazoa"/>
        </authorList>
    </citation>
    <scope>IDENTIFICATION</scope>
</reference>
<keyword evidence="5" id="KW-0472">Membrane</keyword>
<dbReference type="Pfam" id="PF00041">
    <property type="entry name" value="fn3"/>
    <property type="match status" value="5"/>
</dbReference>
<dbReference type="GO" id="GO:0030154">
    <property type="term" value="P:cell differentiation"/>
    <property type="evidence" value="ECO:0007669"/>
    <property type="project" value="UniProtKB-ARBA"/>
</dbReference>
<dbReference type="InterPro" id="IPR003599">
    <property type="entry name" value="Ig_sub"/>
</dbReference>
<evidence type="ECO:0000259" key="8">
    <source>
        <dbReference type="PROSITE" id="PS50853"/>
    </source>
</evidence>
<feature type="domain" description="Fibronectin type-III" evidence="8">
    <location>
        <begin position="711"/>
        <end position="807"/>
    </location>
</feature>
<dbReference type="InterPro" id="IPR003961">
    <property type="entry name" value="FN3_dom"/>
</dbReference>
<evidence type="ECO:0000259" key="7">
    <source>
        <dbReference type="PROSITE" id="PS50835"/>
    </source>
</evidence>
<organism evidence="9 10">
    <name type="scientific">Cimex lectularius</name>
    <name type="common">Bed bug</name>
    <name type="synonym">Acanthia lectularia</name>
    <dbReference type="NCBI Taxonomy" id="79782"/>
    <lineage>
        <taxon>Eukaryota</taxon>
        <taxon>Metazoa</taxon>
        <taxon>Ecdysozoa</taxon>
        <taxon>Arthropoda</taxon>
        <taxon>Hexapoda</taxon>
        <taxon>Insecta</taxon>
        <taxon>Pterygota</taxon>
        <taxon>Neoptera</taxon>
        <taxon>Paraneoptera</taxon>
        <taxon>Hemiptera</taxon>
        <taxon>Heteroptera</taxon>
        <taxon>Panheteroptera</taxon>
        <taxon>Cimicomorpha</taxon>
        <taxon>Cimicidae</taxon>
        <taxon>Cimex</taxon>
    </lineage>
</organism>
<evidence type="ECO:0000256" key="6">
    <source>
        <dbReference type="SAM" id="SignalP"/>
    </source>
</evidence>
<dbReference type="SUPFAM" id="SSF49265">
    <property type="entry name" value="Fibronectin type III"/>
    <property type="match status" value="3"/>
</dbReference>
<dbReference type="InterPro" id="IPR013783">
    <property type="entry name" value="Ig-like_fold"/>
</dbReference>
<feature type="domain" description="Fibronectin type-III" evidence="8">
    <location>
        <begin position="508"/>
        <end position="605"/>
    </location>
</feature>
<feature type="domain" description="Ig-like" evidence="7">
    <location>
        <begin position="325"/>
        <end position="397"/>
    </location>
</feature>
<keyword evidence="5" id="KW-0812">Transmembrane</keyword>
<evidence type="ECO:0000256" key="5">
    <source>
        <dbReference type="SAM" id="Phobius"/>
    </source>
</evidence>
<feature type="domain" description="Ig-like" evidence="7">
    <location>
        <begin position="112"/>
        <end position="204"/>
    </location>
</feature>
<dbReference type="PROSITE" id="PS50835">
    <property type="entry name" value="IG_LIKE"/>
    <property type="match status" value="4"/>
</dbReference>
<dbReference type="InterPro" id="IPR007110">
    <property type="entry name" value="Ig-like_dom"/>
</dbReference>
<keyword evidence="6" id="KW-0732">Signal</keyword>
<dbReference type="Pfam" id="PF07679">
    <property type="entry name" value="I-set"/>
    <property type="match status" value="2"/>
</dbReference>
<keyword evidence="5" id="KW-1133">Transmembrane helix</keyword>
<feature type="domain" description="Fibronectin type-III" evidence="8">
    <location>
        <begin position="419"/>
        <end position="506"/>
    </location>
</feature>
<feature type="domain" description="Ig-like" evidence="7">
    <location>
        <begin position="219"/>
        <end position="318"/>
    </location>
</feature>
<dbReference type="CDD" id="cd00096">
    <property type="entry name" value="Ig"/>
    <property type="match status" value="1"/>
</dbReference>
<evidence type="ECO:0000256" key="1">
    <source>
        <dbReference type="ARBA" id="ARBA00022737"/>
    </source>
</evidence>
<sequence length="1079" mass="118381">MAARVLFIGIACTVGLIAGETIGLELGIEEGGEGEVVGVKNHALHLPCRPTSPASVIWTHDGQQVYNDSRRFTAENGSLIITKVVHKRKGESDRGVYQCTVRNNFGAIISSPIKVIIAALAHEFSENPANTTIKEGEVLKLTCSIESSPPAKITWLRDDKPLPQNRRFILLDSGSLYIANIKKDDSGLYRCQATNAYIKKSRVSTGAEVVVDSFGNSGPHPVKFLNSSPPNNLTLREGTKTSIVCAVSGTPRPNLKWIKTKGFNSTRENGLNGNLITSNNGLIVLQIDKVTAEHAGSYSCVASHKFKDKTAVYKKVVNVVIQTAPTIVEAPKSQMYPAAKTVRIECEVRGLPNPKVIWYKNGKELNINGRIKQNSKELVLGGTVSQDTGIYQCFATSPAGVAWRAGRLVVNTSSDQPNPPTNLTCMTISPTQVNLSWAQEQQTDFKAFTVHYFPTEGGDELKEVAKNETFIVSKLQPFTNYTFYVRSYGKAASELSGSVFCKTGEAMPTGGPKVVASVTPYCIHVTWSPPPSSEARGSITEYKIQWKRANQSSTNFEKVPGTIKQYTIRDVIQNQEYMVRVIGATSLGWPDLSEDQAPWIRIKIPKHSSNPFPPPTMRLIAVNDTTIHVEWTYPEGIDIDGFKLYYGQLNSTDRTLLVLKKNVTDFHITHLDPSTWYEVEVKAFSGDVEGESCVESKSTREKVLFAPSLPMPISLEATSPSPHSINISWSLPSHHHSWNITHYTVLYNLLYAPTHNFTGKTVQTSNTSVQITGLAANTLYEFSVRAHGYNNQVSAVSSKIECKTLQEVLDVVENIKWRILNSTSIQVSWKGIKSASYYSIFYSLDPSAPLNLWHQENIYKNQTSAELTGLKSNHEYSLRVRGGSSSGTGPLSANVFFTLFADIDRPSNDENHQPSGSIQSDQFLGIVVGCAISILCILLCTASLLYKRSCSKNQGQISTNGNGQCSSELEMQALTQLVSKGSFPNGQANGMKHPLIINGGIPNGIVREKGVRITENPQRLEGECGSSRTTDEGDSLLSGPDPEMDNEETHMTTIGSSFLSKELPPDDGFHETSNLTPNW</sequence>
<dbReference type="Gene3D" id="2.60.40.10">
    <property type="entry name" value="Immunoglobulins"/>
    <property type="match status" value="9"/>
</dbReference>
<dbReference type="Proteomes" id="UP000494040">
    <property type="component" value="Unassembled WGS sequence"/>
</dbReference>
<keyword evidence="1" id="KW-0677">Repeat</keyword>
<dbReference type="CDD" id="cd00063">
    <property type="entry name" value="FN3"/>
    <property type="match status" value="5"/>
</dbReference>
<evidence type="ECO:0000256" key="4">
    <source>
        <dbReference type="SAM" id="MobiDB-lite"/>
    </source>
</evidence>
<dbReference type="SUPFAM" id="SSF48726">
    <property type="entry name" value="Immunoglobulin"/>
    <property type="match status" value="4"/>
</dbReference>
<name>A0A8I6S323_CIMLE</name>
<dbReference type="FunFam" id="2.60.40.10:FF:000032">
    <property type="entry name" value="palladin isoform X1"/>
    <property type="match status" value="2"/>
</dbReference>
<dbReference type="PANTHER" id="PTHR44170">
    <property type="entry name" value="PROTEIN SIDEKICK"/>
    <property type="match status" value="1"/>
</dbReference>
<feature type="domain" description="Ig-like" evidence="7">
    <location>
        <begin position="1"/>
        <end position="110"/>
    </location>
</feature>
<dbReference type="GO" id="GO:0098609">
    <property type="term" value="P:cell-cell adhesion"/>
    <property type="evidence" value="ECO:0007669"/>
    <property type="project" value="TreeGrafter"/>
</dbReference>
<evidence type="ECO:0000256" key="3">
    <source>
        <dbReference type="ARBA" id="ARBA00023319"/>
    </source>
</evidence>
<dbReference type="SMART" id="SM00060">
    <property type="entry name" value="FN3"/>
    <property type="match status" value="5"/>
</dbReference>
<dbReference type="Pfam" id="PF13927">
    <property type="entry name" value="Ig_3"/>
    <property type="match status" value="1"/>
</dbReference>
<evidence type="ECO:0000313" key="9">
    <source>
        <dbReference type="EnsemblMetazoa" id="XP_014252494.1"/>
    </source>
</evidence>
<proteinExistence type="predicted"/>
<dbReference type="KEGG" id="clec:106668346"/>
<dbReference type="EnsemblMetazoa" id="XM_014397008.2">
    <property type="protein sequence ID" value="XP_014252494.1"/>
    <property type="gene ID" value="LOC106668346"/>
</dbReference>
<dbReference type="OrthoDB" id="438268at2759"/>
<dbReference type="GeneID" id="106668346"/>
<dbReference type="PANTHER" id="PTHR44170:SF6">
    <property type="entry name" value="CONTACTIN"/>
    <property type="match status" value="1"/>
</dbReference>
<keyword evidence="2" id="KW-1015">Disulfide bond</keyword>
<dbReference type="InterPro" id="IPR013098">
    <property type="entry name" value="Ig_I-set"/>
</dbReference>
<dbReference type="AlphaFoldDB" id="A0A8I6S323"/>
<dbReference type="SMART" id="SM00408">
    <property type="entry name" value="IGc2"/>
    <property type="match status" value="4"/>
</dbReference>